<name>A0ACC3SQV8_LIPKO</name>
<evidence type="ECO:0000313" key="2">
    <source>
        <dbReference type="Proteomes" id="UP001433508"/>
    </source>
</evidence>
<comment type="caution">
    <text evidence="1">The sequence shown here is derived from an EMBL/GenBank/DDBJ whole genome shotgun (WGS) entry which is preliminary data.</text>
</comment>
<protein>
    <submittedName>
        <fullName evidence="1">Uncharacterized protein</fullName>
    </submittedName>
</protein>
<organism evidence="1 2">
    <name type="scientific">Lipomyces kononenkoae</name>
    <name type="common">Yeast</name>
    <dbReference type="NCBI Taxonomy" id="34357"/>
    <lineage>
        <taxon>Eukaryota</taxon>
        <taxon>Fungi</taxon>
        <taxon>Dikarya</taxon>
        <taxon>Ascomycota</taxon>
        <taxon>Saccharomycotina</taxon>
        <taxon>Lipomycetes</taxon>
        <taxon>Lipomycetales</taxon>
        <taxon>Lipomycetaceae</taxon>
        <taxon>Lipomyces</taxon>
    </lineage>
</organism>
<dbReference type="EMBL" id="MU971608">
    <property type="protein sequence ID" value="KAK9233769.1"/>
    <property type="molecule type" value="Genomic_DNA"/>
</dbReference>
<keyword evidence="2" id="KW-1185">Reference proteome</keyword>
<evidence type="ECO:0000313" key="1">
    <source>
        <dbReference type="EMBL" id="KAK9233769.1"/>
    </source>
</evidence>
<proteinExistence type="predicted"/>
<gene>
    <name evidence="1" type="ORF">V1525DRAFT_415435</name>
</gene>
<dbReference type="Proteomes" id="UP001433508">
    <property type="component" value="Unassembled WGS sequence"/>
</dbReference>
<accession>A0ACC3SQV8</accession>
<reference evidence="2" key="1">
    <citation type="journal article" date="2024" name="Front. Bioeng. Biotechnol.">
        <title>Genome-scale model development and genomic sequencing of the oleaginous clade Lipomyces.</title>
        <authorList>
            <person name="Czajka J.J."/>
            <person name="Han Y."/>
            <person name="Kim J."/>
            <person name="Mondo S.J."/>
            <person name="Hofstad B.A."/>
            <person name="Robles A."/>
            <person name="Haridas S."/>
            <person name="Riley R."/>
            <person name="LaButti K."/>
            <person name="Pangilinan J."/>
            <person name="Andreopoulos W."/>
            <person name="Lipzen A."/>
            <person name="Yan J."/>
            <person name="Wang M."/>
            <person name="Ng V."/>
            <person name="Grigoriev I.V."/>
            <person name="Spatafora J.W."/>
            <person name="Magnuson J.K."/>
            <person name="Baker S.E."/>
            <person name="Pomraning K.R."/>
        </authorList>
    </citation>
    <scope>NUCLEOTIDE SEQUENCE [LARGE SCALE GENOMIC DNA]</scope>
    <source>
        <strain evidence="2">CBS 7786</strain>
    </source>
</reference>
<sequence>MELSGFVLNDSSYSQKCVSCGTLVCCETPQDLQKMFSTADGRLTKTCERCREKAKQRENSIRATKRTSYDLDEQFESYDDFIEIISSFMEQHDSHTFDADAHSLRFRATLGESFVIENDVSVGTCAQSNDQSLQKRAVKCFINDIFDCTGYYFHLRRSNERVDGPRFSLTCSRSNERRTGERDLSSVQRYTTLREFFECRGELHISFSKSVMRTTKGMHNDSGKVGGL</sequence>